<protein>
    <recommendedName>
        <fullName evidence="3">STAS/SEC14 domain-containing protein</fullName>
    </recommendedName>
</protein>
<dbReference type="EMBL" id="CP055153">
    <property type="protein sequence ID" value="QMU28039.1"/>
    <property type="molecule type" value="Genomic_DNA"/>
</dbReference>
<name>A0A7L7L6S1_9BACT</name>
<dbReference type="KEGG" id="add:HUW48_08265"/>
<sequence>MMVYESDCFELEYLPEYCLLVVRWMGILEIEELVLMIRKIVEVVDKYKIENILLDATYVEASKSLTAIKTGPVLEYFTAPWPLPTIKKIARVTSGHDPYDEAITQQYQTLLQFKASNIEFRNFKHHYEAMFWLIDKIK</sequence>
<accession>A0A7L7L6S1</accession>
<reference evidence="1 2" key="1">
    <citation type="submission" date="2020-06" db="EMBL/GenBank/DDBJ databases">
        <authorList>
            <person name="Hwang Y.J."/>
        </authorList>
    </citation>
    <scope>NUCLEOTIDE SEQUENCE [LARGE SCALE GENOMIC DNA]</scope>
    <source>
        <strain evidence="1 2">KUDC8001</strain>
    </source>
</reference>
<evidence type="ECO:0000313" key="1">
    <source>
        <dbReference type="EMBL" id="QMU28039.1"/>
    </source>
</evidence>
<proteinExistence type="predicted"/>
<keyword evidence="2" id="KW-1185">Reference proteome</keyword>
<reference evidence="1 2" key="2">
    <citation type="submission" date="2020-08" db="EMBL/GenBank/DDBJ databases">
        <title>Adhaeribacter dokdonensis sp. nov., isolated from the rhizosphere of Elymus tsukushiensis, a plant native to the Dokdo Islands, Republic of Korea.</title>
        <authorList>
            <person name="Ghim S.Y."/>
        </authorList>
    </citation>
    <scope>NUCLEOTIDE SEQUENCE [LARGE SCALE GENOMIC DNA]</scope>
    <source>
        <strain evidence="1 2">KUDC8001</strain>
    </source>
</reference>
<dbReference type="RefSeq" id="WP_182415229.1">
    <property type="nucleotide sequence ID" value="NZ_CP055153.1"/>
</dbReference>
<organism evidence="1 2">
    <name type="scientific">Adhaeribacter radiodurans</name>
    <dbReference type="NCBI Taxonomy" id="2745197"/>
    <lineage>
        <taxon>Bacteria</taxon>
        <taxon>Pseudomonadati</taxon>
        <taxon>Bacteroidota</taxon>
        <taxon>Cytophagia</taxon>
        <taxon>Cytophagales</taxon>
        <taxon>Hymenobacteraceae</taxon>
        <taxon>Adhaeribacter</taxon>
    </lineage>
</organism>
<dbReference type="Proteomes" id="UP000514509">
    <property type="component" value="Chromosome"/>
</dbReference>
<dbReference type="AlphaFoldDB" id="A0A7L7L6S1"/>
<evidence type="ECO:0008006" key="3">
    <source>
        <dbReference type="Google" id="ProtNLM"/>
    </source>
</evidence>
<gene>
    <name evidence="1" type="ORF">HUW48_08265</name>
</gene>
<evidence type="ECO:0000313" key="2">
    <source>
        <dbReference type="Proteomes" id="UP000514509"/>
    </source>
</evidence>